<evidence type="ECO:0000313" key="14">
    <source>
        <dbReference type="Proteomes" id="UP001625389"/>
    </source>
</evidence>
<dbReference type="InterPro" id="IPR028055">
    <property type="entry name" value="YidC/Oxa/ALB_C"/>
</dbReference>
<dbReference type="InterPro" id="IPR001708">
    <property type="entry name" value="YidC/ALB3/OXA1/COX18"/>
</dbReference>
<protein>
    <submittedName>
        <fullName evidence="13">Membrane protein insertase YidC</fullName>
    </submittedName>
</protein>
<feature type="region of interest" description="Disordered" evidence="10">
    <location>
        <begin position="273"/>
        <end position="312"/>
    </location>
</feature>
<keyword evidence="8" id="KW-0143">Chaperone</keyword>
<organism evidence="13 14">
    <name type="scientific">Loigolactobacillus zhaoyuanensis</name>
    <dbReference type="NCBI Taxonomy" id="2486017"/>
    <lineage>
        <taxon>Bacteria</taxon>
        <taxon>Bacillati</taxon>
        <taxon>Bacillota</taxon>
        <taxon>Bacilli</taxon>
        <taxon>Lactobacillales</taxon>
        <taxon>Lactobacillaceae</taxon>
        <taxon>Loigolactobacillus</taxon>
    </lineage>
</organism>
<gene>
    <name evidence="13" type="primary">yidC</name>
    <name evidence="13" type="ORF">ACEN34_00155</name>
</gene>
<dbReference type="PANTHER" id="PTHR12428">
    <property type="entry name" value="OXA1"/>
    <property type="match status" value="1"/>
</dbReference>
<evidence type="ECO:0000256" key="9">
    <source>
        <dbReference type="RuleBase" id="RU003945"/>
    </source>
</evidence>
<evidence type="ECO:0000256" key="10">
    <source>
        <dbReference type="SAM" id="MobiDB-lite"/>
    </source>
</evidence>
<proteinExistence type="inferred from homology"/>
<keyword evidence="6 11" id="KW-1133">Transmembrane helix</keyword>
<name>A0ABW8UB26_9LACO</name>
<reference evidence="13 14" key="1">
    <citation type="submission" date="2024-08" db="EMBL/GenBank/DDBJ databases">
        <authorList>
            <person name="Arias E."/>
        </authorList>
    </citation>
    <scope>NUCLEOTIDE SEQUENCE [LARGE SCALE GENOMIC DNA]</scope>
    <source>
        <strain evidence="13 14">FAM 25317</strain>
    </source>
</reference>
<feature type="domain" description="Membrane insertase YidC/Oxa/ALB C-terminal" evidence="12">
    <location>
        <begin position="67"/>
        <end position="255"/>
    </location>
</feature>
<dbReference type="EMBL" id="JBGQPK010000001">
    <property type="protein sequence ID" value="MFL2028032.1"/>
    <property type="molecule type" value="Genomic_DNA"/>
</dbReference>
<keyword evidence="5" id="KW-0653">Protein transport</keyword>
<dbReference type="NCBIfam" id="TIGR03592">
    <property type="entry name" value="yidC_oxa1_cterm"/>
    <property type="match status" value="1"/>
</dbReference>
<keyword evidence="14" id="KW-1185">Reference proteome</keyword>
<evidence type="ECO:0000256" key="3">
    <source>
        <dbReference type="ARBA" id="ARBA00022475"/>
    </source>
</evidence>
<dbReference type="InterPro" id="IPR047196">
    <property type="entry name" value="YidC_ALB_C"/>
</dbReference>
<dbReference type="Proteomes" id="UP001625389">
    <property type="component" value="Unassembled WGS sequence"/>
</dbReference>
<sequence>MKRTKRLLSYGGLFTVLTLLLSACSNTQTHRQPPTGFLYGPIYHWLGLPMQHLITWIANLFGNPPDYGWAILLITLIVRLVLLPLMLSQSKSTLRQQHRREAIKPQLDDIQKRQAAATTPEEKSALSQEMMATMKANGVSMTGGIGCLPMLIQLPVFSALYMAIQYSPAIFKTTFLGISLGQTNIVVAVLAGLTYVVQGYLSLIGLPESQKKQMQTMMMMSPAMTFFIALVSPAGLGLYFFAGGILAIFQTLITNFYYMPRIKAEVAADIKKNPPKPVKAVETPTKPKPVPKPVTTTTTKPSRNRNAGKQHK</sequence>
<evidence type="ECO:0000313" key="13">
    <source>
        <dbReference type="EMBL" id="MFL2028032.1"/>
    </source>
</evidence>
<evidence type="ECO:0000256" key="1">
    <source>
        <dbReference type="ARBA" id="ARBA00004651"/>
    </source>
</evidence>
<dbReference type="PANTHER" id="PTHR12428:SF65">
    <property type="entry name" value="CYTOCHROME C OXIDASE ASSEMBLY PROTEIN COX18, MITOCHONDRIAL"/>
    <property type="match status" value="1"/>
</dbReference>
<feature type="transmembrane region" description="Helical" evidence="11">
    <location>
        <begin position="139"/>
        <end position="164"/>
    </location>
</feature>
<comment type="subcellular location">
    <subcellularLocation>
        <location evidence="1">Cell membrane</location>
        <topology evidence="1">Multi-pass membrane protein</topology>
    </subcellularLocation>
    <subcellularLocation>
        <location evidence="9">Membrane</location>
        <topology evidence="9">Multi-pass membrane protein</topology>
    </subcellularLocation>
</comment>
<feature type="transmembrane region" description="Helical" evidence="11">
    <location>
        <begin position="238"/>
        <end position="258"/>
    </location>
</feature>
<dbReference type="CDD" id="cd20070">
    <property type="entry name" value="5TM_YidC_Alb3"/>
    <property type="match status" value="1"/>
</dbReference>
<dbReference type="Pfam" id="PF02096">
    <property type="entry name" value="60KD_IMP"/>
    <property type="match status" value="1"/>
</dbReference>
<feature type="transmembrane region" description="Helical" evidence="11">
    <location>
        <begin position="184"/>
        <end position="204"/>
    </location>
</feature>
<accession>A0ABW8UB26</accession>
<comment type="similarity">
    <text evidence="9">Belongs to the OXA1/ALB3/YidC family.</text>
</comment>
<keyword evidence="4 9" id="KW-0812">Transmembrane</keyword>
<feature type="transmembrane region" description="Helical" evidence="11">
    <location>
        <begin position="67"/>
        <end position="87"/>
    </location>
</feature>
<evidence type="ECO:0000256" key="4">
    <source>
        <dbReference type="ARBA" id="ARBA00022692"/>
    </source>
</evidence>
<evidence type="ECO:0000259" key="12">
    <source>
        <dbReference type="Pfam" id="PF02096"/>
    </source>
</evidence>
<evidence type="ECO:0000256" key="6">
    <source>
        <dbReference type="ARBA" id="ARBA00022989"/>
    </source>
</evidence>
<evidence type="ECO:0000256" key="11">
    <source>
        <dbReference type="SAM" id="Phobius"/>
    </source>
</evidence>
<comment type="caution">
    <text evidence="13">The sequence shown here is derived from an EMBL/GenBank/DDBJ whole genome shotgun (WGS) entry which is preliminary data.</text>
</comment>
<evidence type="ECO:0000256" key="2">
    <source>
        <dbReference type="ARBA" id="ARBA00022448"/>
    </source>
</evidence>
<evidence type="ECO:0000256" key="8">
    <source>
        <dbReference type="ARBA" id="ARBA00023186"/>
    </source>
</evidence>
<evidence type="ECO:0000256" key="5">
    <source>
        <dbReference type="ARBA" id="ARBA00022927"/>
    </source>
</evidence>
<dbReference type="PROSITE" id="PS51257">
    <property type="entry name" value="PROKAR_LIPOPROTEIN"/>
    <property type="match status" value="1"/>
</dbReference>
<dbReference type="RefSeq" id="WP_125548680.1">
    <property type="nucleotide sequence ID" value="NZ_JBGQPK010000001.1"/>
</dbReference>
<keyword evidence="3" id="KW-1003">Cell membrane</keyword>
<keyword evidence="2" id="KW-0813">Transport</keyword>
<evidence type="ECO:0000256" key="7">
    <source>
        <dbReference type="ARBA" id="ARBA00023136"/>
    </source>
</evidence>
<keyword evidence="7 11" id="KW-0472">Membrane</keyword>
<feature type="compositionally biased region" description="Basic residues" evidence="10">
    <location>
        <begin position="302"/>
        <end position="312"/>
    </location>
</feature>